<reference evidence="2 3" key="1">
    <citation type="submission" date="2018-06" db="EMBL/GenBank/DDBJ databases">
        <authorList>
            <consortium name="Pathogen Informatics"/>
            <person name="Doyle S."/>
        </authorList>
    </citation>
    <scope>NUCLEOTIDE SEQUENCE [LARGE SCALE GENOMIC DNA]</scope>
    <source>
        <strain evidence="2 3">NCTC8258</strain>
    </source>
</reference>
<protein>
    <submittedName>
        <fullName evidence="2">NagD protein</fullName>
    </submittedName>
</protein>
<name>A0A379WCE7_SALET</name>
<dbReference type="AlphaFoldDB" id="A0A379WCE7"/>
<dbReference type="GO" id="GO:0046872">
    <property type="term" value="F:metal ion binding"/>
    <property type="evidence" value="ECO:0007669"/>
    <property type="project" value="UniProtKB-KW"/>
</dbReference>
<dbReference type="InterPro" id="IPR036412">
    <property type="entry name" value="HAD-like_sf"/>
</dbReference>
<dbReference type="Gene3D" id="3.40.50.1000">
    <property type="entry name" value="HAD superfamily/HAD-like"/>
    <property type="match status" value="2"/>
</dbReference>
<organism evidence="2 3">
    <name type="scientific">Salmonella enterica I</name>
    <dbReference type="NCBI Taxonomy" id="59201"/>
    <lineage>
        <taxon>Bacteria</taxon>
        <taxon>Pseudomonadati</taxon>
        <taxon>Pseudomonadota</taxon>
        <taxon>Gammaproteobacteria</taxon>
        <taxon>Enterobacterales</taxon>
        <taxon>Enterobacteriaceae</taxon>
        <taxon>Salmonella</taxon>
    </lineage>
</organism>
<dbReference type="SUPFAM" id="SSF56784">
    <property type="entry name" value="HAD-like"/>
    <property type="match status" value="1"/>
</dbReference>
<dbReference type="Proteomes" id="UP000255509">
    <property type="component" value="Unassembled WGS sequence"/>
</dbReference>
<gene>
    <name evidence="2" type="primary">nagD_1</name>
    <name evidence="2" type="ORF">NCTC8258_04701</name>
</gene>
<dbReference type="EMBL" id="UGXS01000004">
    <property type="protein sequence ID" value="SUH16930.1"/>
    <property type="molecule type" value="Genomic_DNA"/>
</dbReference>
<evidence type="ECO:0000313" key="2">
    <source>
        <dbReference type="EMBL" id="SUH16930.1"/>
    </source>
</evidence>
<evidence type="ECO:0000313" key="3">
    <source>
        <dbReference type="Proteomes" id="UP000255509"/>
    </source>
</evidence>
<dbReference type="InterPro" id="IPR006357">
    <property type="entry name" value="HAD-SF_hydro_IIA"/>
</dbReference>
<proteinExistence type="predicted"/>
<accession>A0A379WCE7</accession>
<evidence type="ECO:0000256" key="1">
    <source>
        <dbReference type="ARBA" id="ARBA00022723"/>
    </source>
</evidence>
<sequence>MLLTNYPSQTGQDLANRFATAGVNVPDSVFYTSAMATADFLRRQEGKKAYVVGEGALISRAL</sequence>
<keyword evidence="1" id="KW-0479">Metal-binding</keyword>
<dbReference type="InterPro" id="IPR023214">
    <property type="entry name" value="HAD_sf"/>
</dbReference>
<dbReference type="Pfam" id="PF13344">
    <property type="entry name" value="Hydrolase_6"/>
    <property type="match status" value="1"/>
</dbReference>